<name>A0A8H5N9D5_9HYPO</name>
<gene>
    <name evidence="2" type="ORF">FMEXI_1102</name>
</gene>
<evidence type="ECO:0000256" key="1">
    <source>
        <dbReference type="SAM" id="MobiDB-lite"/>
    </source>
</evidence>
<dbReference type="AlphaFoldDB" id="A0A8H5N9D5"/>
<reference evidence="2 3" key="1">
    <citation type="submission" date="2020-05" db="EMBL/GenBank/DDBJ databases">
        <title>Identification and distribution of gene clusters putatively required for synthesis of sphingolipid metabolism inhibitors in phylogenetically diverse species of the filamentous fungus Fusarium.</title>
        <authorList>
            <person name="Kim H.-S."/>
            <person name="Busman M."/>
            <person name="Brown D.W."/>
            <person name="Divon H."/>
            <person name="Uhlig S."/>
            <person name="Proctor R.H."/>
        </authorList>
    </citation>
    <scope>NUCLEOTIDE SEQUENCE [LARGE SCALE GENOMIC DNA]</scope>
    <source>
        <strain evidence="2 3">NRRL 53147</strain>
    </source>
</reference>
<comment type="caution">
    <text evidence="2">The sequence shown here is derived from an EMBL/GenBank/DDBJ whole genome shotgun (WGS) entry which is preliminary data.</text>
</comment>
<accession>A0A8H5N9D5</accession>
<feature type="compositionally biased region" description="Acidic residues" evidence="1">
    <location>
        <begin position="294"/>
        <end position="303"/>
    </location>
</feature>
<evidence type="ECO:0000313" key="2">
    <source>
        <dbReference type="EMBL" id="KAF5556630.1"/>
    </source>
</evidence>
<protein>
    <submittedName>
        <fullName evidence="2">Uncharacterized protein</fullName>
    </submittedName>
</protein>
<dbReference type="EMBL" id="JAAOAM010000025">
    <property type="protein sequence ID" value="KAF5556630.1"/>
    <property type="molecule type" value="Genomic_DNA"/>
</dbReference>
<organism evidence="2 3">
    <name type="scientific">Fusarium mexicanum</name>
    <dbReference type="NCBI Taxonomy" id="751941"/>
    <lineage>
        <taxon>Eukaryota</taxon>
        <taxon>Fungi</taxon>
        <taxon>Dikarya</taxon>
        <taxon>Ascomycota</taxon>
        <taxon>Pezizomycotina</taxon>
        <taxon>Sordariomycetes</taxon>
        <taxon>Hypocreomycetidae</taxon>
        <taxon>Hypocreales</taxon>
        <taxon>Nectriaceae</taxon>
        <taxon>Fusarium</taxon>
        <taxon>Fusarium fujikuroi species complex</taxon>
    </lineage>
</organism>
<dbReference type="Proteomes" id="UP000522262">
    <property type="component" value="Unassembled WGS sequence"/>
</dbReference>
<evidence type="ECO:0000313" key="3">
    <source>
        <dbReference type="Proteomes" id="UP000522262"/>
    </source>
</evidence>
<sequence>MWDAGLWKACRESREVISTHFQLKVWRHTQEKEIDPLELDEGLNRACQPYLYGRYSEESTSEDDEELYEKRPDHDCEPFLPTCLLFRNQEHAERFMVMPTRDLFCIKDPKRSLLPLTLEAPRLHVPCPNGKKVVLRHSFNLVLEFDTSWNDEFPLTWAELREEDSPRGLFASWAETCMWGDGNAPWIYLLNKAARWGPYWRVKDDVIFYDCDDAYVEFTNDWFGFYPAKPVETSTMRTFLFRVWRLQTPSYCRNCTDDEICSFCRYVPGFDLSEYVKVLVRHEEEPAGDQIEERVDELDELDNGNDRKIEHEGEDGEEGKEASEPQD</sequence>
<keyword evidence="3" id="KW-1185">Reference proteome</keyword>
<proteinExistence type="predicted"/>
<feature type="region of interest" description="Disordered" evidence="1">
    <location>
        <begin position="288"/>
        <end position="327"/>
    </location>
</feature>